<proteinExistence type="predicted"/>
<dbReference type="EMBL" id="JAHMHS010000036">
    <property type="protein sequence ID" value="KAK1725956.1"/>
    <property type="molecule type" value="Genomic_DNA"/>
</dbReference>
<evidence type="ECO:0000313" key="3">
    <source>
        <dbReference type="Proteomes" id="UP001244207"/>
    </source>
</evidence>
<reference evidence="2" key="1">
    <citation type="submission" date="2021-12" db="EMBL/GenBank/DDBJ databases">
        <title>Comparative genomics, transcriptomics and evolutionary studies reveal genomic signatures of adaptation to plant cell wall in hemibiotrophic fungi.</title>
        <authorList>
            <consortium name="DOE Joint Genome Institute"/>
            <person name="Baroncelli R."/>
            <person name="Diaz J.F."/>
            <person name="Benocci T."/>
            <person name="Peng M."/>
            <person name="Battaglia E."/>
            <person name="Haridas S."/>
            <person name="Andreopoulos W."/>
            <person name="Labutti K."/>
            <person name="Pangilinan J."/>
            <person name="Floch G.L."/>
            <person name="Makela M.R."/>
            <person name="Henrissat B."/>
            <person name="Grigoriev I.V."/>
            <person name="Crouch J.A."/>
            <person name="De Vries R.P."/>
            <person name="Sukno S.A."/>
            <person name="Thon M.R."/>
        </authorList>
    </citation>
    <scope>NUCLEOTIDE SEQUENCE</scope>
    <source>
        <strain evidence="2">CBS 112980</strain>
    </source>
</reference>
<accession>A0AAD8XH01</accession>
<dbReference type="RefSeq" id="XP_060366011.1">
    <property type="nucleotide sequence ID" value="XM_060510400.1"/>
</dbReference>
<sequence>MVHGSVVVVLVRRRRQEPADPILHRAPVRNPAQRCACTSYSDLGRGLGHGLDDWSQSYFWVLDFFACKTLSASNSTTAGLHHHPSTSESRETEQRQHRLGGTPEATDLPTQNASLSPDFIFINSRPDQASVASCPPALIPSHRRQRLSVCRPAKAFLQRIPILIPWVTSAIRRLHHHEIWNWNWNRYSLLDLLNLAWIVTSRPVPVVVVVVAVNYFAHTSLN</sequence>
<keyword evidence="3" id="KW-1185">Reference proteome</keyword>
<feature type="region of interest" description="Disordered" evidence="1">
    <location>
        <begin position="76"/>
        <end position="112"/>
    </location>
</feature>
<evidence type="ECO:0000256" key="1">
    <source>
        <dbReference type="SAM" id="MobiDB-lite"/>
    </source>
</evidence>
<comment type="caution">
    <text evidence="2">The sequence shown here is derived from an EMBL/GenBank/DDBJ whole genome shotgun (WGS) entry which is preliminary data.</text>
</comment>
<organism evidence="2 3">
    <name type="scientific">Glomerella acutata</name>
    <name type="common">Colletotrichum acutatum</name>
    <dbReference type="NCBI Taxonomy" id="27357"/>
    <lineage>
        <taxon>Eukaryota</taxon>
        <taxon>Fungi</taxon>
        <taxon>Dikarya</taxon>
        <taxon>Ascomycota</taxon>
        <taxon>Pezizomycotina</taxon>
        <taxon>Sordariomycetes</taxon>
        <taxon>Hypocreomycetidae</taxon>
        <taxon>Glomerellales</taxon>
        <taxon>Glomerellaceae</taxon>
        <taxon>Colletotrichum</taxon>
        <taxon>Colletotrichum acutatum species complex</taxon>
    </lineage>
</organism>
<protein>
    <submittedName>
        <fullName evidence="2">Uncharacterized protein</fullName>
    </submittedName>
</protein>
<evidence type="ECO:0000313" key="2">
    <source>
        <dbReference type="EMBL" id="KAK1725956.1"/>
    </source>
</evidence>
<gene>
    <name evidence="2" type="ORF">BDZ83DRAFT_650781</name>
</gene>
<dbReference type="GeneID" id="85394299"/>
<name>A0AAD8XH01_GLOAC</name>
<dbReference type="AlphaFoldDB" id="A0AAD8XH01"/>
<dbReference type="Proteomes" id="UP001244207">
    <property type="component" value="Unassembled WGS sequence"/>
</dbReference>